<dbReference type="EMBL" id="CACRYJ010000059">
    <property type="protein sequence ID" value="VZO39475.1"/>
    <property type="molecule type" value="Genomic_DNA"/>
</dbReference>
<gene>
    <name evidence="2" type="ORF">HALOF300_04167</name>
</gene>
<accession>A0A7M4DPT1</accession>
<sequence length="71" mass="7617">MSARLTTTTRAIAFDVVVLPGLGSASVPAAERLRPTRSMRARSKQSDSEPNGHHYLWPSPVGTASLARATR</sequence>
<feature type="region of interest" description="Disordered" evidence="1">
    <location>
        <begin position="25"/>
        <end position="71"/>
    </location>
</feature>
<evidence type="ECO:0000313" key="2">
    <source>
        <dbReference type="EMBL" id="VZO39475.1"/>
    </source>
</evidence>
<comment type="caution">
    <text evidence="2">The sequence shown here is derived from an EMBL/GenBank/DDBJ whole genome shotgun (WGS) entry which is preliminary data.</text>
</comment>
<evidence type="ECO:0000313" key="3">
    <source>
        <dbReference type="Proteomes" id="UP000419743"/>
    </source>
</evidence>
<reference evidence="2 3" key="1">
    <citation type="submission" date="2019-11" db="EMBL/GenBank/DDBJ databases">
        <authorList>
            <person name="Criscuolo A."/>
        </authorList>
    </citation>
    <scope>NUCLEOTIDE SEQUENCE [LARGE SCALE GENOMIC DNA]</scope>
    <source>
        <strain evidence="2">CIP111667</strain>
    </source>
</reference>
<dbReference type="Proteomes" id="UP000419743">
    <property type="component" value="Unassembled WGS sequence"/>
</dbReference>
<dbReference type="AlphaFoldDB" id="A0A7M4DPT1"/>
<keyword evidence="3" id="KW-1185">Reference proteome</keyword>
<organism evidence="2 3">
    <name type="scientific">Occultella aeris</name>
    <dbReference type="NCBI Taxonomy" id="2761496"/>
    <lineage>
        <taxon>Bacteria</taxon>
        <taxon>Bacillati</taxon>
        <taxon>Actinomycetota</taxon>
        <taxon>Actinomycetes</taxon>
        <taxon>Micrococcales</taxon>
        <taxon>Ruaniaceae</taxon>
        <taxon>Occultella</taxon>
    </lineage>
</organism>
<name>A0A7M4DPT1_9MICO</name>
<evidence type="ECO:0000256" key="1">
    <source>
        <dbReference type="SAM" id="MobiDB-lite"/>
    </source>
</evidence>
<proteinExistence type="predicted"/>
<protein>
    <submittedName>
        <fullName evidence="2">Uncharacterized protein</fullName>
    </submittedName>
</protein>